<evidence type="ECO:0000256" key="4">
    <source>
        <dbReference type="ARBA" id="ARBA00035276"/>
    </source>
</evidence>
<dbReference type="InterPro" id="IPR018264">
    <property type="entry name" value="Ribosomal_bL33_CS"/>
</dbReference>
<dbReference type="SUPFAM" id="SSF57829">
    <property type="entry name" value="Zn-binding ribosomal proteins"/>
    <property type="match status" value="1"/>
</dbReference>
<evidence type="ECO:0000256" key="2">
    <source>
        <dbReference type="ARBA" id="ARBA00022980"/>
    </source>
</evidence>
<dbReference type="RefSeq" id="YP_009159233.1">
    <property type="nucleotide sequence ID" value="NC_027589.1"/>
</dbReference>
<dbReference type="AlphaFoldDB" id="A0A0H4SLY2"/>
<evidence type="ECO:0000313" key="5">
    <source>
        <dbReference type="EMBL" id="AKP94651.1"/>
    </source>
</evidence>
<reference evidence="5" key="1">
    <citation type="journal article" date="2015" name="PLoS ONE">
        <title>The Plastid Genome of the Cryptomonad Teleaulax amphioxeia.</title>
        <authorList>
            <person name="Kim J.I."/>
            <person name="Yoon H.S."/>
            <person name="Yi G."/>
            <person name="Kim H.S."/>
            <person name="Yih W."/>
            <person name="Shin W."/>
        </authorList>
    </citation>
    <scope>NUCLEOTIDE SEQUENCE</scope>
    <source>
        <strain evidence="5">HACCP-CR01</strain>
    </source>
</reference>
<dbReference type="GO" id="GO:0005840">
    <property type="term" value="C:ribosome"/>
    <property type="evidence" value="ECO:0007669"/>
    <property type="project" value="UniProtKB-KW"/>
</dbReference>
<dbReference type="Pfam" id="PF00471">
    <property type="entry name" value="Ribosomal_L33"/>
    <property type="match status" value="1"/>
</dbReference>
<dbReference type="NCBIfam" id="NF001764">
    <property type="entry name" value="PRK00504.1"/>
    <property type="match status" value="1"/>
</dbReference>
<keyword evidence="2 5" id="KW-0689">Ribosomal protein</keyword>
<dbReference type="GeneID" id="25077782"/>
<gene>
    <name evidence="5" type="primary">rpl33</name>
    <name evidence="5" type="ORF">TampPt_p081</name>
</gene>
<dbReference type="GO" id="GO:0003735">
    <property type="term" value="F:structural constituent of ribosome"/>
    <property type="evidence" value="ECO:0007669"/>
    <property type="project" value="InterPro"/>
</dbReference>
<dbReference type="Gene3D" id="2.20.28.120">
    <property type="entry name" value="Ribosomal protein L33"/>
    <property type="match status" value="1"/>
</dbReference>
<dbReference type="InterPro" id="IPR011332">
    <property type="entry name" value="Ribosomal_zn-bd"/>
</dbReference>
<dbReference type="InterPro" id="IPR038584">
    <property type="entry name" value="Ribosomal_bL33_sf"/>
</dbReference>
<dbReference type="NCBIfam" id="TIGR01023">
    <property type="entry name" value="rpmG_bact"/>
    <property type="match status" value="1"/>
</dbReference>
<dbReference type="PANTHER" id="PTHR43168">
    <property type="entry name" value="50S RIBOSOMAL PROTEIN L33, CHLOROPLASTIC"/>
    <property type="match status" value="1"/>
</dbReference>
<dbReference type="HAMAP" id="MF_00294">
    <property type="entry name" value="Ribosomal_bL33"/>
    <property type="match status" value="1"/>
</dbReference>
<dbReference type="PANTHER" id="PTHR43168:SF2">
    <property type="entry name" value="LARGE RIBOSOMAL SUBUNIT PROTEIN BL33C"/>
    <property type="match status" value="1"/>
</dbReference>
<dbReference type="GO" id="GO:1990904">
    <property type="term" value="C:ribonucleoprotein complex"/>
    <property type="evidence" value="ECO:0007669"/>
    <property type="project" value="UniProtKB-KW"/>
</dbReference>
<dbReference type="InterPro" id="IPR001705">
    <property type="entry name" value="Ribosomal_bL33"/>
</dbReference>
<dbReference type="PROSITE" id="PS00582">
    <property type="entry name" value="RIBOSOMAL_L33"/>
    <property type="match status" value="1"/>
</dbReference>
<geneLocation type="plastid" evidence="5"/>
<dbReference type="NCBIfam" id="NF001860">
    <property type="entry name" value="PRK00595.1"/>
    <property type="match status" value="1"/>
</dbReference>
<protein>
    <recommendedName>
        <fullName evidence="4">Large ribosomal subunit protein bL33c</fullName>
    </recommendedName>
</protein>
<proteinExistence type="inferred from homology"/>
<accession>A0A0H4SLY2</accession>
<dbReference type="EMBL" id="KP899713">
    <property type="protein sequence ID" value="AKP94651.1"/>
    <property type="molecule type" value="Genomic_DNA"/>
</dbReference>
<comment type="similarity">
    <text evidence="1">Belongs to the bacterial ribosomal protein bL33 family.</text>
</comment>
<dbReference type="GO" id="GO:0006412">
    <property type="term" value="P:translation"/>
    <property type="evidence" value="ECO:0007669"/>
    <property type="project" value="InterPro"/>
</dbReference>
<keyword evidence="5" id="KW-0934">Plastid</keyword>
<name>A0A0H4SLY2_9CRYP</name>
<sequence length="56" mass="6671">MAKNKGVRIGITLECQTSEGVYRYRTTKNRRNTPDRLELKKYCPLSKKHEIFKEIK</sequence>
<dbReference type="GO" id="GO:0005737">
    <property type="term" value="C:cytoplasm"/>
    <property type="evidence" value="ECO:0007669"/>
    <property type="project" value="UniProtKB-ARBA"/>
</dbReference>
<organism evidence="5">
    <name type="scientific">Teleaulax amphioxeia</name>
    <dbReference type="NCBI Taxonomy" id="77931"/>
    <lineage>
        <taxon>Eukaryota</taxon>
        <taxon>Cryptophyceae</taxon>
        <taxon>Pyrenomonadales</taxon>
        <taxon>Geminigeraceae</taxon>
        <taxon>Teleaulax</taxon>
    </lineage>
</organism>
<evidence type="ECO:0000256" key="3">
    <source>
        <dbReference type="ARBA" id="ARBA00023274"/>
    </source>
</evidence>
<evidence type="ECO:0000256" key="1">
    <source>
        <dbReference type="ARBA" id="ARBA00007596"/>
    </source>
</evidence>
<keyword evidence="3" id="KW-0687">Ribonucleoprotein</keyword>